<comment type="caution">
    <text evidence="2">The sequence shown here is derived from an EMBL/GenBank/DDBJ whole genome shotgun (WGS) entry which is preliminary data.</text>
</comment>
<keyword evidence="3" id="KW-1185">Reference proteome</keyword>
<keyword evidence="1" id="KW-0175">Coiled coil</keyword>
<dbReference type="EMBL" id="VNIM01000027">
    <property type="protein sequence ID" value="TVV74906.1"/>
    <property type="molecule type" value="Genomic_DNA"/>
</dbReference>
<organism evidence="2 3">
    <name type="scientific">Alterirhizorhabdus solaris</name>
    <dbReference type="NCBI Taxonomy" id="2529389"/>
    <lineage>
        <taxon>Bacteria</taxon>
        <taxon>Pseudomonadati</taxon>
        <taxon>Pseudomonadota</taxon>
        <taxon>Alphaproteobacteria</taxon>
        <taxon>Sphingomonadales</taxon>
        <taxon>Rhizorhabdaceae</taxon>
        <taxon>Alterirhizorhabdus</taxon>
    </lineage>
</organism>
<proteinExistence type="predicted"/>
<evidence type="ECO:0000313" key="2">
    <source>
        <dbReference type="EMBL" id="TVV74906.1"/>
    </source>
</evidence>
<dbReference type="RefSeq" id="WP_145150151.1">
    <property type="nucleotide sequence ID" value="NZ_VNIM01000027.1"/>
</dbReference>
<protein>
    <submittedName>
        <fullName evidence="2">Uncharacterized protein</fullName>
    </submittedName>
</protein>
<sequence>MNDSKSRALLTTALHPSSSPNERLMALAAFNRMMEKAGLHASDIAIVDVSGNGPRGDEGMAQAREAARREAEIAALARRVKAQEKALREAGREAVALRKAITALEATLARREDARDEDACQIAALEADLAARDRRIAALEVEGGR</sequence>
<name>A0A558R697_9SPHN</name>
<gene>
    <name evidence="2" type="ORF">FOY91_08735</name>
</gene>
<dbReference type="Proteomes" id="UP000318681">
    <property type="component" value="Unassembled WGS sequence"/>
</dbReference>
<reference evidence="2 3" key="1">
    <citation type="submission" date="2019-07" db="EMBL/GenBank/DDBJ databases">
        <title>Sphingomonas solaris sp. nov., isolated from a solar panel from Boston, Massachusetts.</title>
        <authorList>
            <person name="Tanner K."/>
            <person name="Pascual J."/>
            <person name="Mancuso C."/>
            <person name="Pereto J."/>
            <person name="Khalil A."/>
            <person name="Vilanova C."/>
        </authorList>
    </citation>
    <scope>NUCLEOTIDE SEQUENCE [LARGE SCALE GENOMIC DNA]</scope>
    <source>
        <strain evidence="2 3">R4DWN</strain>
    </source>
</reference>
<dbReference type="AlphaFoldDB" id="A0A558R697"/>
<accession>A0A558R697</accession>
<evidence type="ECO:0000313" key="3">
    <source>
        <dbReference type="Proteomes" id="UP000318681"/>
    </source>
</evidence>
<evidence type="ECO:0000256" key="1">
    <source>
        <dbReference type="SAM" id="Coils"/>
    </source>
</evidence>
<feature type="coiled-coil region" evidence="1">
    <location>
        <begin position="66"/>
        <end position="142"/>
    </location>
</feature>